<evidence type="ECO:0000313" key="2">
    <source>
        <dbReference type="EMBL" id="EON97246.1"/>
    </source>
</evidence>
<protein>
    <submittedName>
        <fullName evidence="2">Uncharacterized protein</fullName>
    </submittedName>
</protein>
<dbReference type="OrthoDB" id="5207873at2759"/>
<dbReference type="KEGG" id="tmn:UCRPA7_7252"/>
<feature type="region of interest" description="Disordered" evidence="1">
    <location>
        <begin position="1"/>
        <end position="83"/>
    </location>
</feature>
<dbReference type="Proteomes" id="UP000014074">
    <property type="component" value="Unassembled WGS sequence"/>
</dbReference>
<feature type="region of interest" description="Disordered" evidence="1">
    <location>
        <begin position="112"/>
        <end position="182"/>
    </location>
</feature>
<feature type="compositionally biased region" description="Polar residues" evidence="1">
    <location>
        <begin position="127"/>
        <end position="150"/>
    </location>
</feature>
<dbReference type="eggNOG" id="ENOG502RKH9">
    <property type="taxonomic scope" value="Eukaryota"/>
</dbReference>
<organism evidence="2 3">
    <name type="scientific">Phaeoacremonium minimum (strain UCR-PA7)</name>
    <name type="common">Esca disease fungus</name>
    <name type="synonym">Togninia minima</name>
    <dbReference type="NCBI Taxonomy" id="1286976"/>
    <lineage>
        <taxon>Eukaryota</taxon>
        <taxon>Fungi</taxon>
        <taxon>Dikarya</taxon>
        <taxon>Ascomycota</taxon>
        <taxon>Pezizomycotina</taxon>
        <taxon>Sordariomycetes</taxon>
        <taxon>Sordariomycetidae</taxon>
        <taxon>Togniniales</taxon>
        <taxon>Togniniaceae</taxon>
        <taxon>Phaeoacremonium</taxon>
    </lineage>
</organism>
<reference evidence="3" key="1">
    <citation type="journal article" date="2013" name="Genome Announc.">
        <title>Draft genome sequence of the ascomycete Phaeoacremonium aleophilum strain UCR-PA7, a causal agent of the esca disease complex in grapevines.</title>
        <authorList>
            <person name="Blanco-Ulate B."/>
            <person name="Rolshausen P."/>
            <person name="Cantu D."/>
        </authorList>
    </citation>
    <scope>NUCLEOTIDE SEQUENCE [LARGE SCALE GENOMIC DNA]</scope>
    <source>
        <strain evidence="3">UCR-PA7</strain>
    </source>
</reference>
<keyword evidence="3" id="KW-1185">Reference proteome</keyword>
<gene>
    <name evidence="2" type="ORF">UCRPA7_7252</name>
</gene>
<feature type="compositionally biased region" description="Acidic residues" evidence="1">
    <location>
        <begin position="31"/>
        <end position="42"/>
    </location>
</feature>
<accession>R8BD76</accession>
<dbReference type="AlphaFoldDB" id="R8BD76"/>
<evidence type="ECO:0000256" key="1">
    <source>
        <dbReference type="SAM" id="MobiDB-lite"/>
    </source>
</evidence>
<evidence type="ECO:0000313" key="3">
    <source>
        <dbReference type="Proteomes" id="UP000014074"/>
    </source>
</evidence>
<feature type="compositionally biased region" description="Low complexity" evidence="1">
    <location>
        <begin position="70"/>
        <end position="83"/>
    </location>
</feature>
<dbReference type="EMBL" id="KB933272">
    <property type="protein sequence ID" value="EON97246.1"/>
    <property type="molecule type" value="Genomic_DNA"/>
</dbReference>
<sequence length="293" mass="30867">MDTPEFAHIPTGASSLPDDAPTQAWDPYGSDLEDGEIQEDEPSGNGDSMDQDNTSLKSGEASPSPPPSDSTPSSSSSSSGDSASRGAILLRAVHDACLMATQRYLRSHHSNWRLRKGSPYPPRSAAGNGSSPAGCSPHSTQSSPHGSSAGSDAVESHGHRNSPLGSPPRSDPNNNIDTFVPTGTDSVLANTAAICTLMWRRAQATRLLSLGAESAAIADMRKLTVWAEVVVLTSRRARVAPDPALAVAYIIAAGRALCRFLEDEDALAMIDDALPIQWIEVDLDLDYLGSLVH</sequence>
<name>R8BD76_PHAM7</name>
<proteinExistence type="predicted"/>
<feature type="compositionally biased region" description="Polar residues" evidence="1">
    <location>
        <begin position="171"/>
        <end position="182"/>
    </location>
</feature>
<dbReference type="GeneID" id="19327994"/>
<dbReference type="RefSeq" id="XP_007917976.1">
    <property type="nucleotide sequence ID" value="XM_007919785.1"/>
</dbReference>
<feature type="compositionally biased region" description="Polar residues" evidence="1">
    <location>
        <begin position="45"/>
        <end position="57"/>
    </location>
</feature>
<dbReference type="HOGENOM" id="CLU_950567_0_0_1"/>